<dbReference type="Pfam" id="PF02518">
    <property type="entry name" value="HATPase_c"/>
    <property type="match status" value="1"/>
</dbReference>
<dbReference type="Gene3D" id="2.10.70.100">
    <property type="match status" value="1"/>
</dbReference>
<dbReference type="CDD" id="cd16922">
    <property type="entry name" value="HATPase_EvgS-ArcB-TorS-like"/>
    <property type="match status" value="1"/>
</dbReference>
<dbReference type="Pfam" id="PF00512">
    <property type="entry name" value="HisKA"/>
    <property type="match status" value="1"/>
</dbReference>
<evidence type="ECO:0000313" key="11">
    <source>
        <dbReference type="Proteomes" id="UP000666369"/>
    </source>
</evidence>
<comment type="catalytic activity">
    <reaction evidence="1">
        <text>ATP + protein L-histidine = ADP + protein N-phospho-L-histidine.</text>
        <dbReference type="EC" id="2.7.13.3"/>
    </reaction>
</comment>
<evidence type="ECO:0000259" key="9">
    <source>
        <dbReference type="PROSITE" id="PS50113"/>
    </source>
</evidence>
<evidence type="ECO:0000256" key="2">
    <source>
        <dbReference type="ARBA" id="ARBA00012438"/>
    </source>
</evidence>
<keyword evidence="6" id="KW-0472">Membrane</keyword>
<proteinExistence type="predicted"/>
<feature type="transmembrane region" description="Helical" evidence="6">
    <location>
        <begin position="12"/>
        <end position="38"/>
    </location>
</feature>
<feature type="modified residue" description="4-aspartylphosphate" evidence="5">
    <location>
        <position position="699"/>
    </location>
</feature>
<dbReference type="PANTHER" id="PTHR45339">
    <property type="entry name" value="HYBRID SIGNAL TRANSDUCTION HISTIDINE KINASE J"/>
    <property type="match status" value="1"/>
</dbReference>
<dbReference type="PROSITE" id="PS50110">
    <property type="entry name" value="RESPONSE_REGULATORY"/>
    <property type="match status" value="1"/>
</dbReference>
<dbReference type="SMART" id="SM00086">
    <property type="entry name" value="PAC"/>
    <property type="match status" value="1"/>
</dbReference>
<dbReference type="EC" id="2.7.13.3" evidence="2"/>
<organism evidence="10 11">
    <name type="scientific">Duganella aceris</name>
    <dbReference type="NCBI Taxonomy" id="2703883"/>
    <lineage>
        <taxon>Bacteria</taxon>
        <taxon>Pseudomonadati</taxon>
        <taxon>Pseudomonadota</taxon>
        <taxon>Betaproteobacteria</taxon>
        <taxon>Burkholderiales</taxon>
        <taxon>Oxalobacteraceae</taxon>
        <taxon>Telluria group</taxon>
        <taxon>Duganella</taxon>
    </lineage>
</organism>
<dbReference type="CDD" id="cd17546">
    <property type="entry name" value="REC_hyHK_CKI1_RcsC-like"/>
    <property type="match status" value="1"/>
</dbReference>
<dbReference type="Pfam" id="PF00072">
    <property type="entry name" value="Response_reg"/>
    <property type="match status" value="1"/>
</dbReference>
<dbReference type="InterPro" id="IPR036097">
    <property type="entry name" value="HisK_dim/P_sf"/>
</dbReference>
<evidence type="ECO:0000256" key="5">
    <source>
        <dbReference type="PROSITE-ProRule" id="PRU00169"/>
    </source>
</evidence>
<evidence type="ECO:0000256" key="3">
    <source>
        <dbReference type="ARBA" id="ARBA00022553"/>
    </source>
</evidence>
<dbReference type="SUPFAM" id="SSF47384">
    <property type="entry name" value="Homodimeric domain of signal transducing histidine kinase"/>
    <property type="match status" value="1"/>
</dbReference>
<dbReference type="PROSITE" id="PS50113">
    <property type="entry name" value="PAC"/>
    <property type="match status" value="1"/>
</dbReference>
<dbReference type="InterPro" id="IPR003661">
    <property type="entry name" value="HisK_dim/P_dom"/>
</dbReference>
<dbReference type="Gene3D" id="3.30.450.20">
    <property type="entry name" value="PAS domain"/>
    <property type="match status" value="1"/>
</dbReference>
<dbReference type="InterPro" id="IPR036890">
    <property type="entry name" value="HATPase_C_sf"/>
</dbReference>
<dbReference type="Pfam" id="PF08447">
    <property type="entry name" value="PAS_3"/>
    <property type="match status" value="1"/>
</dbReference>
<comment type="caution">
    <text evidence="10">The sequence shown here is derived from an EMBL/GenBank/DDBJ whole genome shotgun (WGS) entry which is preliminary data.</text>
</comment>
<dbReference type="EMBL" id="JAADJT010000002">
    <property type="protein sequence ID" value="NGZ83611.1"/>
    <property type="molecule type" value="Genomic_DNA"/>
</dbReference>
<reference evidence="11" key="1">
    <citation type="submission" date="2023-07" db="EMBL/GenBank/DDBJ databases">
        <title>Duganella aceri sp. nov., isolated from tree sap.</title>
        <authorList>
            <person name="Kim I.S."/>
        </authorList>
    </citation>
    <scope>NUCLEOTIDE SEQUENCE [LARGE SCALE GENOMIC DNA]</scope>
    <source>
        <strain evidence="11">SAP-35</strain>
    </source>
</reference>
<dbReference type="InterPro" id="IPR011006">
    <property type="entry name" value="CheY-like_superfamily"/>
</dbReference>
<feature type="domain" description="Histidine kinase" evidence="7">
    <location>
        <begin position="405"/>
        <end position="627"/>
    </location>
</feature>
<dbReference type="CDD" id="cd00082">
    <property type="entry name" value="HisKA"/>
    <property type="match status" value="1"/>
</dbReference>
<keyword evidence="11" id="KW-1185">Reference proteome</keyword>
<dbReference type="InterPro" id="IPR001789">
    <property type="entry name" value="Sig_transdc_resp-reg_receiver"/>
</dbReference>
<dbReference type="Gene3D" id="3.30.565.10">
    <property type="entry name" value="Histidine kinase-like ATPase, C-terminal domain"/>
    <property type="match status" value="1"/>
</dbReference>
<dbReference type="Gene3D" id="1.10.287.130">
    <property type="match status" value="1"/>
</dbReference>
<dbReference type="SMART" id="SM00448">
    <property type="entry name" value="REC"/>
    <property type="match status" value="1"/>
</dbReference>
<dbReference type="InterPro" id="IPR005467">
    <property type="entry name" value="His_kinase_dom"/>
</dbReference>
<dbReference type="InterPro" id="IPR013655">
    <property type="entry name" value="PAS_fold_3"/>
</dbReference>
<protein>
    <recommendedName>
        <fullName evidence="2">histidine kinase</fullName>
        <ecNumber evidence="2">2.7.13.3</ecNumber>
    </recommendedName>
</protein>
<dbReference type="InterPro" id="IPR000014">
    <property type="entry name" value="PAS"/>
</dbReference>
<dbReference type="InterPro" id="IPR003594">
    <property type="entry name" value="HATPase_dom"/>
</dbReference>
<dbReference type="Proteomes" id="UP000666369">
    <property type="component" value="Unassembled WGS sequence"/>
</dbReference>
<accession>A0ABX0FGB3</accession>
<feature type="domain" description="Response regulatory" evidence="8">
    <location>
        <begin position="650"/>
        <end position="766"/>
    </location>
</feature>
<dbReference type="SUPFAM" id="SSF55785">
    <property type="entry name" value="PYP-like sensor domain (PAS domain)"/>
    <property type="match status" value="1"/>
</dbReference>
<evidence type="ECO:0000259" key="8">
    <source>
        <dbReference type="PROSITE" id="PS50110"/>
    </source>
</evidence>
<keyword evidence="6" id="KW-1133">Transmembrane helix</keyword>
<sequence>MLVRLARRAGRVSIAVFVSVTLTAVVTLVLTTFALYFYQVERAQRWEQLHKTLANSADELAAAVALPAWNFDETQIVTIMKSGLSNRDLYASAVEPVASNQPFILTRNEQAQLVSAARLPDNPELLSARRPIVAGGQNIGNITVYASPAVLIEQLRQRLYTIIGMIFVLDVTLVLSLYLLLWQLILKPLTTIERYAANVKAGQNPGALPPRDWFFGELKTLYASIRDMVRLMDSRYVAMHESEERLQIASGAAAIGIWDWNMVTGEMVWDELMHRLYDIVGKPPAVPLELWRSMLHPDDAIPTQEALRQALEGIGEYDVEFRIIWKDGSVHHIKGDAMIFRDADGKPSRMVGVNYEITASKMAEQELRRHRIHLEDLVAERTNALSVAVRQAQAANQAKSVFLANMSHELRTPLNSVIGFSRLMADSKNMLPEEKRNLAIIHRSGQHLLTLINDILELSKIEAGRAVLQTEVVNLDDMLQEVMDMVSMRAGQTGVELELDGAGLPGGARVDGTKLRQVLLNLMSNAVKFTGQGKVTLRVRGAMRRGPDAGTCELAFAVIDNGPGISIEDQERIFEPFIQAEGPGAKDGTGLGLTISREFVQLMGGALTVQSAPGAGATFQFAVTVQVADSEQVDGVDEVAALEPQQRGRRILVADDNADGCALLESLLKPMGFEVALVGDGAQALAMVDVWRPDLVFMDWRMPALDGLSATRQIRANRDGPQPRIVMLTASAFAEERQEALSAGADDFMRKPVEQDSLYLLLEQQLGLQFVRRHHSHAARPPLPPLSRADLAQLAPELREALKTALQELNLARVAALLAPLPAQLAGVVERIEHMIQLHQYPQLCLLLDQAGEQLAARQG</sequence>
<keyword evidence="6" id="KW-0812">Transmembrane</keyword>
<dbReference type="SUPFAM" id="SSF55874">
    <property type="entry name" value="ATPase domain of HSP90 chaperone/DNA topoisomerase II/histidine kinase"/>
    <property type="match status" value="1"/>
</dbReference>
<gene>
    <name evidence="10" type="ORF">GW587_04970</name>
</gene>
<dbReference type="PRINTS" id="PR00344">
    <property type="entry name" value="BCTRLSENSOR"/>
</dbReference>
<dbReference type="Gene3D" id="3.40.50.2300">
    <property type="match status" value="1"/>
</dbReference>
<evidence type="ECO:0000259" key="7">
    <source>
        <dbReference type="PROSITE" id="PS50109"/>
    </source>
</evidence>
<feature type="domain" description="PAC" evidence="9">
    <location>
        <begin position="317"/>
        <end position="369"/>
    </location>
</feature>
<dbReference type="CDD" id="cd00130">
    <property type="entry name" value="PAS"/>
    <property type="match status" value="1"/>
</dbReference>
<dbReference type="SUPFAM" id="SSF52172">
    <property type="entry name" value="CheY-like"/>
    <property type="match status" value="1"/>
</dbReference>
<dbReference type="SMART" id="SM00387">
    <property type="entry name" value="HATPase_c"/>
    <property type="match status" value="1"/>
</dbReference>
<keyword evidence="4" id="KW-0902">Two-component regulatory system</keyword>
<dbReference type="InterPro" id="IPR004358">
    <property type="entry name" value="Sig_transdc_His_kin-like_C"/>
</dbReference>
<dbReference type="InterPro" id="IPR000700">
    <property type="entry name" value="PAS-assoc_C"/>
</dbReference>
<evidence type="ECO:0000256" key="6">
    <source>
        <dbReference type="SAM" id="Phobius"/>
    </source>
</evidence>
<feature type="transmembrane region" description="Helical" evidence="6">
    <location>
        <begin position="159"/>
        <end position="185"/>
    </location>
</feature>
<evidence type="ECO:0000313" key="10">
    <source>
        <dbReference type="EMBL" id="NGZ83611.1"/>
    </source>
</evidence>
<evidence type="ECO:0000256" key="1">
    <source>
        <dbReference type="ARBA" id="ARBA00000085"/>
    </source>
</evidence>
<name>A0ABX0FGB3_9BURK</name>
<dbReference type="SMART" id="SM00388">
    <property type="entry name" value="HisKA"/>
    <property type="match status" value="1"/>
</dbReference>
<evidence type="ECO:0000256" key="4">
    <source>
        <dbReference type="ARBA" id="ARBA00023012"/>
    </source>
</evidence>
<dbReference type="PANTHER" id="PTHR45339:SF1">
    <property type="entry name" value="HYBRID SIGNAL TRANSDUCTION HISTIDINE KINASE J"/>
    <property type="match status" value="1"/>
</dbReference>
<dbReference type="PROSITE" id="PS50109">
    <property type="entry name" value="HIS_KIN"/>
    <property type="match status" value="1"/>
</dbReference>
<dbReference type="InterPro" id="IPR001610">
    <property type="entry name" value="PAC"/>
</dbReference>
<keyword evidence="3 5" id="KW-0597">Phosphoprotein</keyword>
<dbReference type="InterPro" id="IPR035965">
    <property type="entry name" value="PAS-like_dom_sf"/>
</dbReference>